<keyword evidence="6" id="KW-1185">Reference proteome</keyword>
<dbReference type="HOGENOM" id="CLU_070764_7_2_9"/>
<comment type="caution">
    <text evidence="5">The sequence shown here is derived from an EMBL/GenBank/DDBJ whole genome shotgun (WGS) entry which is preliminary data.</text>
</comment>
<dbReference type="Pfam" id="PF00881">
    <property type="entry name" value="Nitroreductase"/>
    <property type="match status" value="1"/>
</dbReference>
<evidence type="ECO:0000313" key="5">
    <source>
        <dbReference type="EMBL" id="EEG47564.1"/>
    </source>
</evidence>
<evidence type="ECO:0000313" key="6">
    <source>
        <dbReference type="Proteomes" id="UP000003100"/>
    </source>
</evidence>
<name>C0CRP2_BLAHS</name>
<reference evidence="5 6" key="1">
    <citation type="submission" date="2009-01" db="EMBL/GenBank/DDBJ databases">
        <authorList>
            <person name="Fulton L."/>
            <person name="Clifton S."/>
            <person name="Fulton B."/>
            <person name="Xu J."/>
            <person name="Minx P."/>
            <person name="Pepin K.H."/>
            <person name="Johnson M."/>
            <person name="Bhonagiri V."/>
            <person name="Nash W.E."/>
            <person name="Mardis E.R."/>
            <person name="Wilson R.K."/>
        </authorList>
    </citation>
    <scope>NUCLEOTIDE SEQUENCE [LARGE SCALE GENOMIC DNA]</scope>
    <source>
        <strain evidence="6">DSM 10507 / JCM 14656 / S5a33</strain>
    </source>
</reference>
<gene>
    <name evidence="5" type="ORF">RUMHYD_03556</name>
</gene>
<dbReference type="InterPro" id="IPR000415">
    <property type="entry name" value="Nitroreductase-like"/>
</dbReference>
<dbReference type="EMBL" id="ACBZ01000188">
    <property type="protein sequence ID" value="EEG47564.1"/>
    <property type="molecule type" value="Genomic_DNA"/>
</dbReference>
<reference evidence="5 6" key="2">
    <citation type="submission" date="2009-02" db="EMBL/GenBank/DDBJ databases">
        <title>Draft genome sequence of Blautia hydrogenotrophica DSM 10507 (Ruminococcus hydrogenotrophicus DSM 10507).</title>
        <authorList>
            <person name="Sudarsanam P."/>
            <person name="Ley R."/>
            <person name="Guruge J."/>
            <person name="Turnbaugh P.J."/>
            <person name="Mahowald M."/>
            <person name="Liep D."/>
            <person name="Gordon J."/>
        </authorList>
    </citation>
    <scope>NUCLEOTIDE SEQUENCE [LARGE SCALE GENOMIC DNA]</scope>
    <source>
        <strain evidence="6">DSM 10507 / JCM 14656 / S5a33</strain>
    </source>
</reference>
<dbReference type="Gene3D" id="3.40.109.10">
    <property type="entry name" value="NADH Oxidase"/>
    <property type="match status" value="1"/>
</dbReference>
<dbReference type="RefSeq" id="WP_005952023.1">
    <property type="nucleotide sequence ID" value="NZ_CP136423.1"/>
</dbReference>
<keyword evidence="3" id="KW-0560">Oxidoreductase</keyword>
<dbReference type="InterPro" id="IPR050627">
    <property type="entry name" value="Nitroreductase/BluB"/>
</dbReference>
<dbReference type="GeneID" id="86823356"/>
<evidence type="ECO:0000256" key="1">
    <source>
        <dbReference type="ARBA" id="ARBA00022630"/>
    </source>
</evidence>
<dbReference type="SUPFAM" id="SSF55469">
    <property type="entry name" value="FMN-dependent nitroreductase-like"/>
    <property type="match status" value="1"/>
</dbReference>
<dbReference type="PATRIC" id="fig|476272.21.peg.235"/>
<protein>
    <recommendedName>
        <fullName evidence="4">Nitroreductase domain-containing protein</fullName>
    </recommendedName>
</protein>
<feature type="domain" description="Nitroreductase" evidence="4">
    <location>
        <begin position="5"/>
        <end position="176"/>
    </location>
</feature>
<dbReference type="PANTHER" id="PTHR23026">
    <property type="entry name" value="NADPH NITROREDUCTASE"/>
    <property type="match status" value="1"/>
</dbReference>
<dbReference type="GO" id="GO:0016491">
    <property type="term" value="F:oxidoreductase activity"/>
    <property type="evidence" value="ECO:0007669"/>
    <property type="project" value="UniProtKB-KW"/>
</dbReference>
<accession>C0CRP2</accession>
<dbReference type="PANTHER" id="PTHR23026:SF90">
    <property type="entry name" value="IODOTYROSINE DEIODINASE 1"/>
    <property type="match status" value="1"/>
</dbReference>
<evidence type="ECO:0000256" key="2">
    <source>
        <dbReference type="ARBA" id="ARBA00022643"/>
    </source>
</evidence>
<dbReference type="AlphaFoldDB" id="C0CRP2"/>
<dbReference type="InterPro" id="IPR029479">
    <property type="entry name" value="Nitroreductase"/>
</dbReference>
<proteinExistence type="predicted"/>
<keyword evidence="2" id="KW-0288">FMN</keyword>
<keyword evidence="1" id="KW-0285">Flavoprotein</keyword>
<evidence type="ECO:0000256" key="3">
    <source>
        <dbReference type="ARBA" id="ARBA00023002"/>
    </source>
</evidence>
<evidence type="ECO:0000259" key="4">
    <source>
        <dbReference type="Pfam" id="PF00881"/>
    </source>
</evidence>
<organism evidence="5 6">
    <name type="scientific">Blautia hydrogenotrophica (strain DSM 10507 / JCM 14656 / S5a33)</name>
    <name type="common">Ruminococcus hydrogenotrophicus</name>
    <dbReference type="NCBI Taxonomy" id="476272"/>
    <lineage>
        <taxon>Bacteria</taxon>
        <taxon>Bacillati</taxon>
        <taxon>Bacillota</taxon>
        <taxon>Clostridia</taxon>
        <taxon>Lachnospirales</taxon>
        <taxon>Lachnospiraceae</taxon>
        <taxon>Blautia</taxon>
    </lineage>
</organism>
<sequence length="202" mass="23121">MLREIETRRSIRKFSDQEIPMEDIQYILESGIKAPSAKNRQPWKFVIVMGKEKEGMLEAFRRGIEREEKREALLPESQQFLSGAKYTAQIMEQAPVSVFVLNSLGKGLFSSMNEEERIFEVCNIQSVSAAIQNMLLAAEHKGIGSLWIYDIFFAYEELCQWLGTEGELLAAVSFGYPNEAPKPRPRKELDKVVVWKDGGLKR</sequence>
<dbReference type="Proteomes" id="UP000003100">
    <property type="component" value="Unassembled WGS sequence"/>
</dbReference>
<dbReference type="eggNOG" id="COG0778">
    <property type="taxonomic scope" value="Bacteria"/>
</dbReference>